<comment type="caution">
    <text evidence="2">The sequence shown here is derived from an EMBL/GenBank/DDBJ whole genome shotgun (WGS) entry which is preliminary data.</text>
</comment>
<keyword evidence="1" id="KW-1133">Transmembrane helix</keyword>
<keyword evidence="1" id="KW-0472">Membrane</keyword>
<protein>
    <submittedName>
        <fullName evidence="2">Uncharacterized protein</fullName>
    </submittedName>
</protein>
<proteinExistence type="predicted"/>
<keyword evidence="1" id="KW-0812">Transmembrane</keyword>
<organism evidence="2 3">
    <name type="scientific">Candidatus Scatousia excrementigallinarum</name>
    <dbReference type="NCBI Taxonomy" id="2840935"/>
    <lineage>
        <taxon>Bacteria</taxon>
        <taxon>Candidatus Scatousia</taxon>
    </lineage>
</organism>
<name>A0A9D1JNC6_9BACT</name>
<feature type="transmembrane region" description="Helical" evidence="1">
    <location>
        <begin position="220"/>
        <end position="238"/>
    </location>
</feature>
<accession>A0A9D1JNC6</accession>
<dbReference type="EMBL" id="DVIU01000115">
    <property type="protein sequence ID" value="HIS36080.1"/>
    <property type="molecule type" value="Genomic_DNA"/>
</dbReference>
<reference evidence="2" key="2">
    <citation type="journal article" date="2021" name="PeerJ">
        <title>Extensive microbial diversity within the chicken gut microbiome revealed by metagenomics and culture.</title>
        <authorList>
            <person name="Gilroy R."/>
            <person name="Ravi A."/>
            <person name="Getino M."/>
            <person name="Pursley I."/>
            <person name="Horton D.L."/>
            <person name="Alikhan N.F."/>
            <person name="Baker D."/>
            <person name="Gharbi K."/>
            <person name="Hall N."/>
            <person name="Watson M."/>
            <person name="Adriaenssens E.M."/>
            <person name="Foster-Nyarko E."/>
            <person name="Jarju S."/>
            <person name="Secka A."/>
            <person name="Antonio M."/>
            <person name="Oren A."/>
            <person name="Chaudhuri R.R."/>
            <person name="La Ragione R."/>
            <person name="Hildebrand F."/>
            <person name="Pallen M.J."/>
        </authorList>
    </citation>
    <scope>NUCLEOTIDE SEQUENCE</scope>
    <source>
        <strain evidence="2">6276</strain>
    </source>
</reference>
<reference evidence="2" key="1">
    <citation type="submission" date="2020-10" db="EMBL/GenBank/DDBJ databases">
        <authorList>
            <person name="Gilroy R."/>
        </authorList>
    </citation>
    <scope>NUCLEOTIDE SEQUENCE</scope>
    <source>
        <strain evidence="2">6276</strain>
    </source>
</reference>
<evidence type="ECO:0000313" key="2">
    <source>
        <dbReference type="EMBL" id="HIS36080.1"/>
    </source>
</evidence>
<dbReference type="AlphaFoldDB" id="A0A9D1JNC6"/>
<sequence>MLELQKTVEQLKKIREYYRVKINETLPITPPMSIPLVVIARNDFNALNSLLQTLMVQVNPFSTHLSQSLREIHSNLYINYNGYLYFNSFNFGALGLILNYLSSKDFICNFAKYITTPWEDINDSLSLLLEKVSTAKNRLEYNQAGVTARELYILLAKKVYDKDIHLGIDGKKISEADAKGMLEAYLIAKAKNDKVKEYAKSAVSLAETVTHMKTEDNERLNALVIAVVTLVGLISNIYKNN</sequence>
<evidence type="ECO:0000313" key="3">
    <source>
        <dbReference type="Proteomes" id="UP000823928"/>
    </source>
</evidence>
<evidence type="ECO:0000256" key="1">
    <source>
        <dbReference type="SAM" id="Phobius"/>
    </source>
</evidence>
<gene>
    <name evidence="2" type="ORF">IAC10_05555</name>
</gene>
<dbReference type="Proteomes" id="UP000823928">
    <property type="component" value="Unassembled WGS sequence"/>
</dbReference>